<comment type="caution">
    <text evidence="2">The sequence shown here is derived from an EMBL/GenBank/DDBJ whole genome shotgun (WGS) entry which is preliminary data.</text>
</comment>
<evidence type="ECO:0000256" key="1">
    <source>
        <dbReference type="ARBA" id="ARBA00001954"/>
    </source>
</evidence>
<sequence>MDVKKLAEQFWANGYVVIEEYFAAELMDQLNNKIITHFGMDPNFEHNDEFLDKSATEVVPWFPEREGEMAFREVNDDPLMVNLTKEILGDDWNELYCMIMFSKKGTKGQAWHQDCPPENKAQYNLNRLVYTHDITDEIGGQTLVVPGTHKYGEISAGVPDEVIENQIVLKPKKGTVVLLHGHCWHRVLPITGTYRVSTNFRAMPEGTPEDITDIAVYRNMRYKFSTSEVVEERI</sequence>
<evidence type="ECO:0000313" key="3">
    <source>
        <dbReference type="Proteomes" id="UP000585050"/>
    </source>
</evidence>
<evidence type="ECO:0000313" key="2">
    <source>
        <dbReference type="EMBL" id="NLR94830.1"/>
    </source>
</evidence>
<dbReference type="Gene3D" id="2.60.120.620">
    <property type="entry name" value="q2cbj1_9rhob like domain"/>
    <property type="match status" value="1"/>
</dbReference>
<comment type="cofactor">
    <cofactor evidence="1">
        <name>Fe(2+)</name>
        <dbReference type="ChEBI" id="CHEBI:29033"/>
    </cofactor>
</comment>
<dbReference type="AlphaFoldDB" id="A0A7X8SR17"/>
<keyword evidence="2" id="KW-0560">Oxidoreductase</keyword>
<name>A0A7X8SR17_9BACT</name>
<dbReference type="PANTHER" id="PTHR20883:SF48">
    <property type="entry name" value="ECTOINE DIOXYGENASE"/>
    <property type="match status" value="1"/>
</dbReference>
<gene>
    <name evidence="2" type="ORF">HGP29_26730</name>
</gene>
<dbReference type="EMBL" id="JABAIL010000015">
    <property type="protein sequence ID" value="NLR94830.1"/>
    <property type="molecule type" value="Genomic_DNA"/>
</dbReference>
<dbReference type="RefSeq" id="WP_168885538.1">
    <property type="nucleotide sequence ID" value="NZ_JABAIL010000015.1"/>
</dbReference>
<dbReference type="SUPFAM" id="SSF51197">
    <property type="entry name" value="Clavaminate synthase-like"/>
    <property type="match status" value="1"/>
</dbReference>
<dbReference type="Proteomes" id="UP000585050">
    <property type="component" value="Unassembled WGS sequence"/>
</dbReference>
<dbReference type="PANTHER" id="PTHR20883">
    <property type="entry name" value="PHYTANOYL-COA DIOXYGENASE DOMAIN CONTAINING 1"/>
    <property type="match status" value="1"/>
</dbReference>
<reference evidence="2 3" key="1">
    <citation type="submission" date="2020-04" db="EMBL/GenBank/DDBJ databases">
        <title>Flammeovirga sp. SR4, a novel species isolated from seawater.</title>
        <authorList>
            <person name="Wang X."/>
        </authorList>
    </citation>
    <scope>NUCLEOTIDE SEQUENCE [LARGE SCALE GENOMIC DNA]</scope>
    <source>
        <strain evidence="2 3">SR4</strain>
    </source>
</reference>
<keyword evidence="3" id="KW-1185">Reference proteome</keyword>
<accession>A0A7X8SR17</accession>
<keyword evidence="2" id="KW-0223">Dioxygenase</keyword>
<protein>
    <submittedName>
        <fullName evidence="2">Phytanoyl-CoA dioxygenase family protein</fullName>
    </submittedName>
</protein>
<dbReference type="GO" id="GO:0016706">
    <property type="term" value="F:2-oxoglutarate-dependent dioxygenase activity"/>
    <property type="evidence" value="ECO:0007669"/>
    <property type="project" value="UniProtKB-ARBA"/>
</dbReference>
<dbReference type="InterPro" id="IPR008775">
    <property type="entry name" value="Phytyl_CoA_dOase-like"/>
</dbReference>
<dbReference type="GO" id="GO:0005506">
    <property type="term" value="F:iron ion binding"/>
    <property type="evidence" value="ECO:0007669"/>
    <property type="project" value="UniProtKB-ARBA"/>
</dbReference>
<proteinExistence type="predicted"/>
<organism evidence="2 3">
    <name type="scientific">Flammeovirga agarivorans</name>
    <dbReference type="NCBI Taxonomy" id="2726742"/>
    <lineage>
        <taxon>Bacteria</taxon>
        <taxon>Pseudomonadati</taxon>
        <taxon>Bacteroidota</taxon>
        <taxon>Cytophagia</taxon>
        <taxon>Cytophagales</taxon>
        <taxon>Flammeovirgaceae</taxon>
        <taxon>Flammeovirga</taxon>
    </lineage>
</organism>
<dbReference type="Pfam" id="PF05721">
    <property type="entry name" value="PhyH"/>
    <property type="match status" value="1"/>
</dbReference>